<proteinExistence type="predicted"/>
<dbReference type="EMBL" id="CP045894">
    <property type="protein sequence ID" value="QQP55373.1"/>
    <property type="molecule type" value="Genomic_DNA"/>
</dbReference>
<name>A0A7T8KGJ3_CALRO</name>
<evidence type="ECO:0000313" key="2">
    <source>
        <dbReference type="Proteomes" id="UP000595437"/>
    </source>
</evidence>
<keyword evidence="2" id="KW-1185">Reference proteome</keyword>
<reference evidence="2" key="1">
    <citation type="submission" date="2021-01" db="EMBL/GenBank/DDBJ databases">
        <title>Caligus Genome Assembly.</title>
        <authorList>
            <person name="Gallardo-Escarate C."/>
        </authorList>
    </citation>
    <scope>NUCLEOTIDE SEQUENCE [LARGE SCALE GENOMIC DNA]</scope>
</reference>
<organism evidence="1 2">
    <name type="scientific">Caligus rogercresseyi</name>
    <name type="common">Sea louse</name>
    <dbReference type="NCBI Taxonomy" id="217165"/>
    <lineage>
        <taxon>Eukaryota</taxon>
        <taxon>Metazoa</taxon>
        <taxon>Ecdysozoa</taxon>
        <taxon>Arthropoda</taxon>
        <taxon>Crustacea</taxon>
        <taxon>Multicrustacea</taxon>
        <taxon>Hexanauplia</taxon>
        <taxon>Copepoda</taxon>
        <taxon>Siphonostomatoida</taxon>
        <taxon>Caligidae</taxon>
        <taxon>Caligus</taxon>
    </lineage>
</organism>
<protein>
    <submittedName>
        <fullName evidence="1">Uncharacterized protein</fullName>
    </submittedName>
</protein>
<feature type="non-terminal residue" evidence="1">
    <location>
        <position position="60"/>
    </location>
</feature>
<accession>A0A7T8KGJ3</accession>
<sequence>MQKSNYDIAASRYSALSLKILSKYRSDVERNFPSSSHRLARVLARIISKLKSLRNPTPVI</sequence>
<gene>
    <name evidence="1" type="ORF">FKW44_008528</name>
</gene>
<evidence type="ECO:0000313" key="1">
    <source>
        <dbReference type="EMBL" id="QQP55373.1"/>
    </source>
</evidence>
<dbReference type="AlphaFoldDB" id="A0A7T8KGJ3"/>
<dbReference type="Proteomes" id="UP000595437">
    <property type="component" value="Chromosome 5"/>
</dbReference>